<dbReference type="GO" id="GO:0006281">
    <property type="term" value="P:DNA repair"/>
    <property type="evidence" value="ECO:0007669"/>
    <property type="project" value="InterPro"/>
</dbReference>
<dbReference type="PANTHER" id="PTHR21180">
    <property type="entry name" value="ENDONUCLEASE/EXONUCLEASE/PHOSPHATASE FAMILY DOMAIN-CONTAINING PROTEIN 1"/>
    <property type="match status" value="1"/>
</dbReference>
<feature type="domain" description="Helix-hairpin-helix DNA-binding motif class 1" evidence="2">
    <location>
        <begin position="60"/>
        <end position="79"/>
    </location>
</feature>
<dbReference type="PANTHER" id="PTHR21180:SF32">
    <property type="entry name" value="ENDONUCLEASE_EXONUCLEASE_PHOSPHATASE FAMILY DOMAIN-CONTAINING PROTEIN 1"/>
    <property type="match status" value="1"/>
</dbReference>
<reference evidence="3 4" key="1">
    <citation type="journal article" date="2015" name="Antonie Van Leeuwenhoek">
        <title>Lampropedia puyangensis sp. nov., isolated from symptomatic bark of Populus ? euramericana canker and emended description of Lampropedia hyalina (Ehrenberg 1832) Lee et al. 2004.</title>
        <authorList>
            <person name="Li Y."/>
            <person name="Wang T."/>
            <person name="Piao C.G."/>
            <person name="Wang L.F."/>
            <person name="Tian G.Z."/>
            <person name="Zhu T.H."/>
            <person name="Guo M.W."/>
        </authorList>
    </citation>
    <scope>NUCLEOTIDE SEQUENCE [LARGE SCALE GENOMIC DNA]</scope>
    <source>
        <strain evidence="3 4">2-bin</strain>
    </source>
</reference>
<feature type="signal peptide" evidence="1">
    <location>
        <begin position="1"/>
        <end position="20"/>
    </location>
</feature>
<sequence>MWKKFSVLLALCMWLGVTFAAVDANKATAQELTQVKGIGEATAERIVQERSSGAFRDWGDLIGRVKGIGASKAKSLSDGGLTVEGVSYTSSTTDTKKESDVKKEVKDKK</sequence>
<evidence type="ECO:0000256" key="1">
    <source>
        <dbReference type="SAM" id="SignalP"/>
    </source>
</evidence>
<protein>
    <recommendedName>
        <fullName evidence="2">Helix-hairpin-helix DNA-binding motif class 1 domain-containing protein</fullName>
    </recommendedName>
</protein>
<dbReference type="RefSeq" id="WP_136573823.1">
    <property type="nucleotide sequence ID" value="NZ_STFG01000011.1"/>
</dbReference>
<dbReference type="Gene3D" id="1.10.150.320">
    <property type="entry name" value="Photosystem II 12 kDa extrinsic protein"/>
    <property type="match status" value="1"/>
</dbReference>
<dbReference type="EMBL" id="STFG01000011">
    <property type="protein sequence ID" value="THU00299.1"/>
    <property type="molecule type" value="Genomic_DNA"/>
</dbReference>
<feature type="domain" description="Helix-hairpin-helix DNA-binding motif class 1" evidence="2">
    <location>
        <begin position="30"/>
        <end position="49"/>
    </location>
</feature>
<accession>A0A4S8F0A4</accession>
<dbReference type="GO" id="GO:0003677">
    <property type="term" value="F:DNA binding"/>
    <property type="evidence" value="ECO:0007669"/>
    <property type="project" value="InterPro"/>
</dbReference>
<evidence type="ECO:0000259" key="2">
    <source>
        <dbReference type="SMART" id="SM00278"/>
    </source>
</evidence>
<evidence type="ECO:0000313" key="3">
    <source>
        <dbReference type="EMBL" id="THU00299.1"/>
    </source>
</evidence>
<organism evidence="3 4">
    <name type="scientific">Lampropedia puyangensis</name>
    <dbReference type="NCBI Taxonomy" id="1330072"/>
    <lineage>
        <taxon>Bacteria</taxon>
        <taxon>Pseudomonadati</taxon>
        <taxon>Pseudomonadota</taxon>
        <taxon>Betaproteobacteria</taxon>
        <taxon>Burkholderiales</taxon>
        <taxon>Comamonadaceae</taxon>
        <taxon>Lampropedia</taxon>
    </lineage>
</organism>
<dbReference type="InterPro" id="IPR051675">
    <property type="entry name" value="Endo/Exo/Phosphatase_dom_1"/>
</dbReference>
<dbReference type="InterPro" id="IPR003583">
    <property type="entry name" value="Hlx-hairpin-Hlx_DNA-bd_motif"/>
</dbReference>
<keyword evidence="4" id="KW-1185">Reference proteome</keyword>
<proteinExistence type="predicted"/>
<feature type="chain" id="PRO_5020282913" description="Helix-hairpin-helix DNA-binding motif class 1 domain-containing protein" evidence="1">
    <location>
        <begin position="21"/>
        <end position="109"/>
    </location>
</feature>
<dbReference type="Proteomes" id="UP000308917">
    <property type="component" value="Unassembled WGS sequence"/>
</dbReference>
<name>A0A4S8F0A4_9BURK</name>
<dbReference type="SMART" id="SM00278">
    <property type="entry name" value="HhH1"/>
    <property type="match status" value="2"/>
</dbReference>
<gene>
    <name evidence="3" type="ORF">E9531_11075</name>
</gene>
<comment type="caution">
    <text evidence="3">The sequence shown here is derived from an EMBL/GenBank/DDBJ whole genome shotgun (WGS) entry which is preliminary data.</text>
</comment>
<dbReference type="OrthoDB" id="8687931at2"/>
<dbReference type="InterPro" id="IPR010994">
    <property type="entry name" value="RuvA_2-like"/>
</dbReference>
<evidence type="ECO:0000313" key="4">
    <source>
        <dbReference type="Proteomes" id="UP000308917"/>
    </source>
</evidence>
<dbReference type="Pfam" id="PF12836">
    <property type="entry name" value="HHH_3"/>
    <property type="match status" value="1"/>
</dbReference>
<keyword evidence="1" id="KW-0732">Signal</keyword>
<dbReference type="SUPFAM" id="SSF47781">
    <property type="entry name" value="RuvA domain 2-like"/>
    <property type="match status" value="1"/>
</dbReference>
<dbReference type="AlphaFoldDB" id="A0A4S8F0A4"/>